<proteinExistence type="predicted"/>
<feature type="domain" description="Tyrosine-protein kinase ephrin type A/B receptor-like" evidence="1">
    <location>
        <begin position="34"/>
        <end position="76"/>
    </location>
</feature>
<feature type="domain" description="Tyrosine-protein kinase ephrin type A/B receptor-like" evidence="1">
    <location>
        <begin position="257"/>
        <end position="298"/>
    </location>
</feature>
<accession>A0A2C9KIF5</accession>
<dbReference type="InterPro" id="IPR052071">
    <property type="entry name" value="SCUB_EGF-like_domain"/>
</dbReference>
<gene>
    <name evidence="2" type="primary">106073058</name>
</gene>
<dbReference type="PANTHER" id="PTHR24046:SF5">
    <property type="entry name" value="EGF-LIKE DOMAIN-CONTAINING PROTEIN"/>
    <property type="match status" value="1"/>
</dbReference>
<dbReference type="GO" id="GO:0009986">
    <property type="term" value="C:cell surface"/>
    <property type="evidence" value="ECO:0007669"/>
    <property type="project" value="TreeGrafter"/>
</dbReference>
<dbReference type="VEuPathDB" id="VectorBase:BGLAX_042036"/>
<dbReference type="Gene3D" id="2.10.50.10">
    <property type="entry name" value="Tumor Necrosis Factor Receptor, subunit A, domain 2"/>
    <property type="match status" value="5"/>
</dbReference>
<dbReference type="EnsemblMetazoa" id="BGLB020015-RA">
    <property type="protein sequence ID" value="BGLB020015-PA"/>
    <property type="gene ID" value="BGLB020015"/>
</dbReference>
<dbReference type="Pfam" id="PF07699">
    <property type="entry name" value="Ephrin_rec_like"/>
    <property type="match status" value="5"/>
</dbReference>
<sequence length="321" mass="35209">MKCPSNTSTSSQASTSINDCNVAYCEPVIFSNDNISCIACPIGTYKNETGNHQNQCLPCPLGVTTPDVGNTNIANCARVSCNAGYYRVNETHCNPCVKGEYQDERDQAQCKICPQIDGRPSSTFNIASTNWTDCYPLCEAGYFTSTNRSCSKCPYGRYKNITDLSTSCQACPFNFTTVITGATSLLDCKFSICKKGFYRPTSLYIDCVKCPIGTYKNMSTVEMTNCELCPTNQTTLIEGATYQSRYCISNCPGGQGYSWTSQNCTLCPVGQYKEEAALINVCKYCPTNSTTLKPGSTSCIQSNVHLYQTIMAPRETLKVLF</sequence>
<dbReference type="SMART" id="SM01411">
    <property type="entry name" value="Ephrin_rec_like"/>
    <property type="match status" value="5"/>
</dbReference>
<protein>
    <recommendedName>
        <fullName evidence="1">Tyrosine-protein kinase ephrin type A/B receptor-like domain-containing protein</fullName>
    </recommendedName>
</protein>
<dbReference type="InterPro" id="IPR009030">
    <property type="entry name" value="Growth_fac_rcpt_cys_sf"/>
</dbReference>
<dbReference type="Proteomes" id="UP000076420">
    <property type="component" value="Unassembled WGS sequence"/>
</dbReference>
<dbReference type="STRING" id="6526.A0A2C9KIF5"/>
<dbReference type="SUPFAM" id="SSF57184">
    <property type="entry name" value="Growth factor receptor domain"/>
    <property type="match status" value="2"/>
</dbReference>
<dbReference type="FunFam" id="2.10.50.10:FF:000032">
    <property type="entry name" value="Uncharacterized protein, isoform A"/>
    <property type="match status" value="1"/>
</dbReference>
<name>A0A2C9KIF5_BIOGL</name>
<evidence type="ECO:0000313" key="2">
    <source>
        <dbReference type="EnsemblMetazoa" id="BGLB020015-PA"/>
    </source>
</evidence>
<reference evidence="2" key="1">
    <citation type="submission" date="2020-05" db="UniProtKB">
        <authorList>
            <consortium name="EnsemblMetazoa"/>
        </authorList>
    </citation>
    <scope>IDENTIFICATION</scope>
    <source>
        <strain evidence="2">BB02</strain>
    </source>
</reference>
<dbReference type="PANTHER" id="PTHR24046">
    <property type="entry name" value="SIGNAL PEPTIDE, CUB AND EGF-LIKE DOMAIN-CONTAINING"/>
    <property type="match status" value="1"/>
</dbReference>
<organism evidence="2 3">
    <name type="scientific">Biomphalaria glabrata</name>
    <name type="common">Bloodfluke planorb</name>
    <name type="synonym">Freshwater snail</name>
    <dbReference type="NCBI Taxonomy" id="6526"/>
    <lineage>
        <taxon>Eukaryota</taxon>
        <taxon>Metazoa</taxon>
        <taxon>Spiralia</taxon>
        <taxon>Lophotrochozoa</taxon>
        <taxon>Mollusca</taxon>
        <taxon>Gastropoda</taxon>
        <taxon>Heterobranchia</taxon>
        <taxon>Euthyneura</taxon>
        <taxon>Panpulmonata</taxon>
        <taxon>Hygrophila</taxon>
        <taxon>Lymnaeoidea</taxon>
        <taxon>Planorbidae</taxon>
        <taxon>Biomphalaria</taxon>
    </lineage>
</organism>
<evidence type="ECO:0000313" key="3">
    <source>
        <dbReference type="Proteomes" id="UP000076420"/>
    </source>
</evidence>
<dbReference type="KEGG" id="bgt:106073058"/>
<feature type="domain" description="Tyrosine-protein kinase ephrin type A/B receptor-like" evidence="1">
    <location>
        <begin position="142"/>
        <end position="188"/>
    </location>
</feature>
<feature type="domain" description="Tyrosine-protein kinase ephrin type A/B receptor-like" evidence="1">
    <location>
        <begin position="85"/>
        <end position="134"/>
    </location>
</feature>
<dbReference type="AlphaFoldDB" id="A0A2C9KIF5"/>
<dbReference type="VEuPathDB" id="VectorBase:BGLB020015"/>
<evidence type="ECO:0000259" key="1">
    <source>
        <dbReference type="Pfam" id="PF07699"/>
    </source>
</evidence>
<dbReference type="GO" id="GO:0007165">
    <property type="term" value="P:signal transduction"/>
    <property type="evidence" value="ECO:0007669"/>
    <property type="project" value="TreeGrafter"/>
</dbReference>
<dbReference type="GO" id="GO:0005615">
    <property type="term" value="C:extracellular space"/>
    <property type="evidence" value="ECO:0007669"/>
    <property type="project" value="TreeGrafter"/>
</dbReference>
<dbReference type="InterPro" id="IPR011641">
    <property type="entry name" value="Tyr-kin_ephrin_A/B_rcpt-like"/>
</dbReference>
<feature type="domain" description="Tyrosine-protein kinase ephrin type A/B receptor-like" evidence="1">
    <location>
        <begin position="206"/>
        <end position="244"/>
    </location>
</feature>